<comment type="caution">
    <text evidence="1">The sequence shown here is derived from an EMBL/GenBank/DDBJ whole genome shotgun (WGS) entry which is preliminary data.</text>
</comment>
<dbReference type="Proteomes" id="UP000619079">
    <property type="component" value="Unassembled WGS sequence"/>
</dbReference>
<proteinExistence type="predicted"/>
<accession>A0A8J7J8S4</accession>
<dbReference type="EMBL" id="JAELVR010000013">
    <property type="protein sequence ID" value="MBJ6373385.1"/>
    <property type="molecule type" value="Genomic_DNA"/>
</dbReference>
<gene>
    <name evidence="1" type="ORF">JF290_17795</name>
</gene>
<dbReference type="RefSeq" id="WP_199026259.1">
    <property type="nucleotide sequence ID" value="NZ_JAELVR010000013.1"/>
</dbReference>
<dbReference type="AlphaFoldDB" id="A0A8J7J8S4"/>
<evidence type="ECO:0000313" key="1">
    <source>
        <dbReference type="EMBL" id="MBJ6373385.1"/>
    </source>
</evidence>
<dbReference type="InterPro" id="IPR010865">
    <property type="entry name" value="DUF1499"/>
</dbReference>
<sequence>MGRLMMLLWVLVAVVVVLLGYIRLAPSDPVVWHAMPEGISEDRDRSNGVVRVIEAGPDTLSRLDAIILSTPRTKPLAGTVEEGMVTYVTRSAVMGFPDYTTVRREGDSLVIHGRARFGRSDLGVNRERVEGWIDALQAG</sequence>
<reference evidence="1" key="1">
    <citation type="submission" date="2020-12" db="EMBL/GenBank/DDBJ databases">
        <title>Sedimentitalea sp. nov., isolated from sand in Incheon.</title>
        <authorList>
            <person name="Kim W."/>
        </authorList>
    </citation>
    <scope>NUCLEOTIDE SEQUENCE</scope>
    <source>
        <strain evidence="1">CAU 1593</strain>
    </source>
</reference>
<dbReference type="Pfam" id="PF07386">
    <property type="entry name" value="DUF1499"/>
    <property type="match status" value="1"/>
</dbReference>
<keyword evidence="2" id="KW-1185">Reference proteome</keyword>
<organism evidence="1 2">
    <name type="scientific">Sedimentitalea arenosa</name>
    <dbReference type="NCBI Taxonomy" id="2798803"/>
    <lineage>
        <taxon>Bacteria</taxon>
        <taxon>Pseudomonadati</taxon>
        <taxon>Pseudomonadota</taxon>
        <taxon>Alphaproteobacteria</taxon>
        <taxon>Rhodobacterales</taxon>
        <taxon>Paracoccaceae</taxon>
        <taxon>Sedimentitalea</taxon>
    </lineage>
</organism>
<protein>
    <submittedName>
        <fullName evidence="1">DUF1499 domain-containing protein</fullName>
    </submittedName>
</protein>
<evidence type="ECO:0000313" key="2">
    <source>
        <dbReference type="Proteomes" id="UP000619079"/>
    </source>
</evidence>
<name>A0A8J7J8S4_9RHOB</name>